<reference evidence="3" key="1">
    <citation type="journal article" date="2020" name="BMC Genomics">
        <title>Correction to: Identification and distribution of gene clusters required for synthesis of sphingolipid metabolism inhibitors in diverse species of the filamentous fungus Fusarium.</title>
        <authorList>
            <person name="Kim H.S."/>
            <person name="Lohmar J.M."/>
            <person name="Busman M."/>
            <person name="Brown D.W."/>
            <person name="Naumann T.A."/>
            <person name="Divon H.H."/>
            <person name="Lysoe E."/>
            <person name="Uhlig S."/>
            <person name="Proctor R.H."/>
        </authorList>
    </citation>
    <scope>NUCLEOTIDE SEQUENCE [LARGE SCALE GENOMIC DNA]</scope>
    <source>
        <strain evidence="3">NRRL 25331</strain>
    </source>
</reference>
<comment type="caution">
    <text evidence="2">The sequence shown here is derived from an EMBL/GenBank/DDBJ whole genome shotgun (WGS) entry which is preliminary data.</text>
</comment>
<keyword evidence="3" id="KW-1185">Reference proteome</keyword>
<evidence type="ECO:0000313" key="3">
    <source>
        <dbReference type="Proteomes" id="UP000572754"/>
    </source>
</evidence>
<gene>
    <name evidence="2" type="ORF">FCIRC_3668</name>
</gene>
<proteinExistence type="predicted"/>
<protein>
    <submittedName>
        <fullName evidence="2">Uncharacterized protein</fullName>
    </submittedName>
</protein>
<sequence>MDRDIGLCPRGTAYDTSKTGRVHKQVILRRRDKPTTSEYANKSMQIDLDNQDNQIFSREELQVKNNKANKSEGNIGDGEGDDDTTNESRFKGIDADEMLNLSYVAATKAVGPLPAQELPQVESNAKLEFDILSDLIPINGRSKRDIESIIEVLASEMSQDTMKRSLKQMNLISVLELDAVLQDVLGMLVAEHEGYQCLREAILASFDEEEQTGDTVNDDQ</sequence>
<name>A0A8H5UBQ5_FUSCI</name>
<evidence type="ECO:0000256" key="1">
    <source>
        <dbReference type="SAM" id="MobiDB-lite"/>
    </source>
</evidence>
<dbReference type="Proteomes" id="UP000572754">
    <property type="component" value="Unassembled WGS sequence"/>
</dbReference>
<evidence type="ECO:0000313" key="2">
    <source>
        <dbReference type="EMBL" id="KAF5684987.1"/>
    </source>
</evidence>
<reference evidence="2 3" key="2">
    <citation type="submission" date="2020-05" db="EMBL/GenBank/DDBJ databases">
        <title>Identification and distribution of gene clusters putatively required for synthesis of sphingolipid metabolism inhibitors in phylogenetically diverse species of the filamentous fungus Fusarium.</title>
        <authorList>
            <person name="Kim H.-S."/>
            <person name="Busman M."/>
            <person name="Brown D.W."/>
            <person name="Divon H."/>
            <person name="Uhlig S."/>
            <person name="Proctor R.H."/>
        </authorList>
    </citation>
    <scope>NUCLEOTIDE SEQUENCE [LARGE SCALE GENOMIC DNA]</scope>
    <source>
        <strain evidence="2 3">NRRL 25331</strain>
    </source>
</reference>
<dbReference type="AlphaFoldDB" id="A0A8H5UBQ5"/>
<feature type="region of interest" description="Disordered" evidence="1">
    <location>
        <begin position="64"/>
        <end position="86"/>
    </location>
</feature>
<organism evidence="2 3">
    <name type="scientific">Fusarium circinatum</name>
    <name type="common">Pitch canker fungus</name>
    <name type="synonym">Gibberella circinata</name>
    <dbReference type="NCBI Taxonomy" id="48490"/>
    <lineage>
        <taxon>Eukaryota</taxon>
        <taxon>Fungi</taxon>
        <taxon>Dikarya</taxon>
        <taxon>Ascomycota</taxon>
        <taxon>Pezizomycotina</taxon>
        <taxon>Sordariomycetes</taxon>
        <taxon>Hypocreomycetidae</taxon>
        <taxon>Hypocreales</taxon>
        <taxon>Nectriaceae</taxon>
        <taxon>Fusarium</taxon>
        <taxon>Fusarium fujikuroi species complex</taxon>
    </lineage>
</organism>
<accession>A0A8H5UBQ5</accession>
<dbReference type="EMBL" id="JAAQPE010000117">
    <property type="protein sequence ID" value="KAF5684987.1"/>
    <property type="molecule type" value="Genomic_DNA"/>
</dbReference>